<keyword evidence="2" id="KW-1185">Reference proteome</keyword>
<gene>
    <name evidence="1" type="ORF">FRY97_04555</name>
</gene>
<dbReference type="RefSeq" id="WP_147166247.1">
    <property type="nucleotide sequence ID" value="NZ_VOOR01000006.1"/>
</dbReference>
<dbReference type="EMBL" id="VOOR01000006">
    <property type="protein sequence ID" value="TXB67666.1"/>
    <property type="molecule type" value="Genomic_DNA"/>
</dbReference>
<protein>
    <submittedName>
        <fullName evidence="1">Uncharacterized protein</fullName>
    </submittedName>
</protein>
<dbReference type="Proteomes" id="UP000321580">
    <property type="component" value="Unassembled WGS sequence"/>
</dbReference>
<evidence type="ECO:0000313" key="1">
    <source>
        <dbReference type="EMBL" id="TXB67666.1"/>
    </source>
</evidence>
<name>A0A5C6RYI1_9BACT</name>
<comment type="caution">
    <text evidence="1">The sequence shown here is derived from an EMBL/GenBank/DDBJ whole genome shotgun (WGS) entry which is preliminary data.</text>
</comment>
<accession>A0A5C6RYI1</accession>
<reference evidence="1 2" key="1">
    <citation type="submission" date="2019-08" db="EMBL/GenBank/DDBJ databases">
        <title>Genome of Phaeodactylibacter luteus.</title>
        <authorList>
            <person name="Bowman J.P."/>
        </authorList>
    </citation>
    <scope>NUCLEOTIDE SEQUENCE [LARGE SCALE GENOMIC DNA]</scope>
    <source>
        <strain evidence="1 2">KCTC 42180</strain>
    </source>
</reference>
<dbReference type="AlphaFoldDB" id="A0A5C6RYI1"/>
<organism evidence="1 2">
    <name type="scientific">Phaeodactylibacter luteus</name>
    <dbReference type="NCBI Taxonomy" id="1564516"/>
    <lineage>
        <taxon>Bacteria</taxon>
        <taxon>Pseudomonadati</taxon>
        <taxon>Bacteroidota</taxon>
        <taxon>Saprospiria</taxon>
        <taxon>Saprospirales</taxon>
        <taxon>Haliscomenobacteraceae</taxon>
        <taxon>Phaeodactylibacter</taxon>
    </lineage>
</organism>
<evidence type="ECO:0000313" key="2">
    <source>
        <dbReference type="Proteomes" id="UP000321580"/>
    </source>
</evidence>
<proteinExistence type="predicted"/>
<sequence length="105" mass="11811">MDHLAIRTAIFSIGINNAPAPQPMEALSRFLEGISQHAAHLTGPLQYVKQLDYREYDTSLQAATYQLRFEHGTLLVQLSCLTSRELWEISQLHWGSTSPRMAIAS</sequence>